<gene>
    <name evidence="1" type="ORF">LTR37_016292</name>
</gene>
<name>A0ACC3MNB3_9PEZI</name>
<proteinExistence type="predicted"/>
<dbReference type="Proteomes" id="UP001281147">
    <property type="component" value="Unassembled WGS sequence"/>
</dbReference>
<reference evidence="1" key="1">
    <citation type="submission" date="2023-07" db="EMBL/GenBank/DDBJ databases">
        <title>Black Yeasts Isolated from many extreme environments.</title>
        <authorList>
            <person name="Coleine C."/>
            <person name="Stajich J.E."/>
            <person name="Selbmann L."/>
        </authorList>
    </citation>
    <scope>NUCLEOTIDE SEQUENCE</scope>
    <source>
        <strain evidence="1">CCFEE 5714</strain>
    </source>
</reference>
<evidence type="ECO:0000313" key="1">
    <source>
        <dbReference type="EMBL" id="KAK3699783.1"/>
    </source>
</evidence>
<accession>A0ACC3MNB3</accession>
<protein>
    <submittedName>
        <fullName evidence="1">Uncharacterized protein</fullName>
    </submittedName>
</protein>
<evidence type="ECO:0000313" key="2">
    <source>
        <dbReference type="Proteomes" id="UP001281147"/>
    </source>
</evidence>
<comment type="caution">
    <text evidence="1">The sequence shown here is derived from an EMBL/GenBank/DDBJ whole genome shotgun (WGS) entry which is preliminary data.</text>
</comment>
<organism evidence="1 2">
    <name type="scientific">Vermiconidia calcicola</name>
    <dbReference type="NCBI Taxonomy" id="1690605"/>
    <lineage>
        <taxon>Eukaryota</taxon>
        <taxon>Fungi</taxon>
        <taxon>Dikarya</taxon>
        <taxon>Ascomycota</taxon>
        <taxon>Pezizomycotina</taxon>
        <taxon>Dothideomycetes</taxon>
        <taxon>Dothideomycetidae</taxon>
        <taxon>Mycosphaerellales</taxon>
        <taxon>Extremaceae</taxon>
        <taxon>Vermiconidia</taxon>
    </lineage>
</organism>
<sequence length="733" mass="81039">MTKSPMQILKSGDAALSRCQRALGITERPDTTEDKRALRLLGHSSSGKGQETSMDLYQLQKHHDIRRSSPYPFEGDLYFISVAARTIRNEKGEPTEMRFDSATLDTRDLNRLALGQDGENYVQEIKKESFGRGGACPARPMDDKAKKRIREEFEQRFGGNHDIKYQHDGIKKFDGRKRNVVLVCHDLPKLRQDLSVFGFDPTTQNNVLDAINIANLSLAFDARLTWNCLHGFTFGKIDQPVSLCSQKPSLLKIARETNGLQGPRSSFEDTLIPVYANLHAIVKYAVRSPPLGSHGGSLRNQIRGIGRFRGEAARTQERQHNITSARVSDAETAELQIPSQGRLPSNRSTHPTTSPTFEEQQDLTSRARETFSTASTFAAGAKVAAYVSRVLGGGHNCVDGDVKATTTHARSSSAEEKPAQDDVASDMDYIWSMEGEIIPVITVTISIDDAQTQITPDGHDSTSSADTKTPASAIVDAASQQPRPRPQSVSGGATGVTKTGSFPMMPSEVLDSLNEDSTAASSEAVETLASVNPTRKAADESPANASTSNASMQMGAHVAATAPISQPELPPPMPEGVGDALGRYKRAGEDFSRMLYHAAEPHCNIQAYAKRCCETRVDQYGISHENIYYRIKSENYLKLADIIVDNAKDTITDEMMESLLTERAWREFVDRWYVSLPMNDLRRKEIKGHRMFRVTLEETSDRLIAARDDKETIMRDLSNIKKEVMEAHKRAGF</sequence>
<dbReference type="EMBL" id="JAUTXU010000193">
    <property type="protein sequence ID" value="KAK3699783.1"/>
    <property type="molecule type" value="Genomic_DNA"/>
</dbReference>
<keyword evidence="2" id="KW-1185">Reference proteome</keyword>